<feature type="transmembrane region" description="Helical" evidence="3">
    <location>
        <begin position="93"/>
        <end position="113"/>
    </location>
</feature>
<dbReference type="EMBL" id="PFSA01000032">
    <property type="protein sequence ID" value="PJC32765.1"/>
    <property type="molecule type" value="Genomic_DNA"/>
</dbReference>
<feature type="compositionally biased region" description="Basic and acidic residues" evidence="2">
    <location>
        <begin position="677"/>
        <end position="691"/>
    </location>
</feature>
<dbReference type="AlphaFoldDB" id="A0A2M8F0F7"/>
<dbReference type="InterPro" id="IPR019734">
    <property type="entry name" value="TPR_rpt"/>
</dbReference>
<proteinExistence type="predicted"/>
<accession>A0A2M8F0F7</accession>
<evidence type="ECO:0000256" key="3">
    <source>
        <dbReference type="SAM" id="Phobius"/>
    </source>
</evidence>
<dbReference type="PROSITE" id="PS50005">
    <property type="entry name" value="TPR"/>
    <property type="match status" value="1"/>
</dbReference>
<comment type="caution">
    <text evidence="4">The sequence shown here is derived from an EMBL/GenBank/DDBJ whole genome shotgun (WGS) entry which is preliminary data.</text>
</comment>
<feature type="compositionally biased region" description="Basic and acidic residues" evidence="2">
    <location>
        <begin position="704"/>
        <end position="721"/>
    </location>
</feature>
<keyword evidence="3" id="KW-0472">Membrane</keyword>
<feature type="transmembrane region" description="Helical" evidence="3">
    <location>
        <begin position="200"/>
        <end position="222"/>
    </location>
</feature>
<gene>
    <name evidence="4" type="ORF">CO049_01965</name>
</gene>
<keyword evidence="3" id="KW-1133">Transmembrane helix</keyword>
<dbReference type="SMART" id="SM00028">
    <property type="entry name" value="TPR"/>
    <property type="match status" value="1"/>
</dbReference>
<reference evidence="5" key="1">
    <citation type="submission" date="2017-09" db="EMBL/GenBank/DDBJ databases">
        <title>Depth-based differentiation of microbial function through sediment-hosted aquifers and enrichment of novel symbionts in the deep terrestrial subsurface.</title>
        <authorList>
            <person name="Probst A.J."/>
            <person name="Ladd B."/>
            <person name="Jarett J.K."/>
            <person name="Geller-Mcgrath D.E."/>
            <person name="Sieber C.M.K."/>
            <person name="Emerson J.B."/>
            <person name="Anantharaman K."/>
            <person name="Thomas B.C."/>
            <person name="Malmstrom R."/>
            <person name="Stieglmeier M."/>
            <person name="Klingl A."/>
            <person name="Woyke T."/>
            <person name="Ryan C.M."/>
            <person name="Banfield J.F."/>
        </authorList>
    </citation>
    <scope>NUCLEOTIDE SEQUENCE [LARGE SCALE GENOMIC DNA]</scope>
</reference>
<feature type="transmembrane region" description="Helical" evidence="3">
    <location>
        <begin position="7"/>
        <end position="25"/>
    </location>
</feature>
<feature type="transmembrane region" description="Helical" evidence="3">
    <location>
        <begin position="37"/>
        <end position="56"/>
    </location>
</feature>
<name>A0A2M8F0F7_9BACT</name>
<keyword evidence="1" id="KW-0802">TPR repeat</keyword>
<evidence type="ECO:0000256" key="2">
    <source>
        <dbReference type="SAM" id="MobiDB-lite"/>
    </source>
</evidence>
<feature type="transmembrane region" description="Helical" evidence="3">
    <location>
        <begin position="438"/>
        <end position="458"/>
    </location>
</feature>
<protein>
    <submittedName>
        <fullName evidence="4">Uncharacterized protein</fullName>
    </submittedName>
</protein>
<feature type="transmembrane region" description="Helical" evidence="3">
    <location>
        <begin position="125"/>
        <end position="147"/>
    </location>
</feature>
<feature type="transmembrane region" description="Helical" evidence="3">
    <location>
        <begin position="296"/>
        <end position="319"/>
    </location>
</feature>
<keyword evidence="3" id="KW-0812">Transmembrane</keyword>
<feature type="repeat" description="TPR" evidence="1">
    <location>
        <begin position="591"/>
        <end position="624"/>
    </location>
</feature>
<dbReference type="InterPro" id="IPR011990">
    <property type="entry name" value="TPR-like_helical_dom_sf"/>
</dbReference>
<organism evidence="4 5">
    <name type="scientific">Candidatus Roizmanbacteria bacterium CG_4_9_14_0_2_um_filter_36_12</name>
    <dbReference type="NCBI Taxonomy" id="1974837"/>
    <lineage>
        <taxon>Bacteria</taxon>
        <taxon>Candidatus Roizmaniibacteriota</taxon>
    </lineage>
</organism>
<evidence type="ECO:0000313" key="4">
    <source>
        <dbReference type="EMBL" id="PJC32765.1"/>
    </source>
</evidence>
<evidence type="ECO:0000313" key="5">
    <source>
        <dbReference type="Proteomes" id="UP000229777"/>
    </source>
</evidence>
<dbReference type="SUPFAM" id="SSF48452">
    <property type="entry name" value="TPR-like"/>
    <property type="match status" value="1"/>
</dbReference>
<feature type="transmembrane region" description="Helical" evidence="3">
    <location>
        <begin position="68"/>
        <end position="87"/>
    </location>
</feature>
<evidence type="ECO:0000256" key="1">
    <source>
        <dbReference type="PROSITE-ProRule" id="PRU00339"/>
    </source>
</evidence>
<dbReference type="Gene3D" id="1.25.40.10">
    <property type="entry name" value="Tetratricopeptide repeat domain"/>
    <property type="match status" value="1"/>
</dbReference>
<feature type="transmembrane region" description="Helical" evidence="3">
    <location>
        <begin position="167"/>
        <end position="188"/>
    </location>
</feature>
<dbReference type="Proteomes" id="UP000229777">
    <property type="component" value="Unassembled WGS sequence"/>
</dbReference>
<sequence length="721" mass="80473">MEKYFQKLLIAMTYILLFLFPLFFLPITQEFFITNKFYLLGFGVLLLILVSGLQLLVSRKISWQKHPFDSLVLLFITTVALSTLFSSPNKIQALLNPSFGLVSLVSLTTLYFYLSRVGTIHELSLRVLSVSSILLSILTIAFFFQPFKNTNLPTSLQFLKNSSFTPLGNQLDLAIFLGFFVVLGIANVMVRPAHHDTKTVILNFSFLTFNLLALFLTVYSLLKPSTGLINQAPTLILPPFRLSWYAAVETLKRPLTALFGVGVDNFSSMFTAVKDFTYNQSPLWQVNSFSVSRSTLLHIMTETGIFGLFAFALLIFNVIKQLLRVGHAQLMGVGHAQLMGVGHAQLMGVGHAQLMGVGHARPLLQIICLFLYLIICLLIFPSSLIVWFLFFVILSVIASEAKQSLPAGRQGQKEIATSGLNVGTRDDSSFDLTDFPPLYLGIAVIIFGAIGVSGYFLGRAYASEYYFKKSLDGVVANNVKQVYDSQRQAIIFNPYIERFRGNFAQTNLLIANNLAQKDPKNISEQDRQTITQAIQAAIAEGKAVVSLNPQKADGWQNLASIYMNVINAAEGADVWTISAYQRAILSDPQNPIYRVGLGGVYYSLKKYDDALKFFETAVSLKPDWPNASYNYAWANFQIKNYPQAVNAMQNTLSLLNPKLNKVDYEKVQKELEEFKKLLPKEEKEATQEGEIKPGTLNLPTPPETKVEPKIELPKEASPEAK</sequence>
<feature type="region of interest" description="Disordered" evidence="2">
    <location>
        <begin position="677"/>
        <end position="721"/>
    </location>
</feature>
<feature type="transmembrane region" description="Helical" evidence="3">
    <location>
        <begin position="369"/>
        <end position="398"/>
    </location>
</feature>